<keyword evidence="3" id="KW-1185">Reference proteome</keyword>
<organism evidence="2 3">
    <name type="scientific">Virgibacillus xinjiangensis</name>
    <dbReference type="NCBI Taxonomy" id="393090"/>
    <lineage>
        <taxon>Bacteria</taxon>
        <taxon>Bacillati</taxon>
        <taxon>Bacillota</taxon>
        <taxon>Bacilli</taxon>
        <taxon>Bacillales</taxon>
        <taxon>Bacillaceae</taxon>
        <taxon>Virgibacillus</taxon>
    </lineage>
</organism>
<evidence type="ECO:0000313" key="3">
    <source>
        <dbReference type="Proteomes" id="UP001595279"/>
    </source>
</evidence>
<protein>
    <submittedName>
        <fullName evidence="2">TIGR04104 family putative zinc finger protein</fullName>
    </submittedName>
</protein>
<feature type="transmembrane region" description="Helical" evidence="1">
    <location>
        <begin position="44"/>
        <end position="61"/>
    </location>
</feature>
<dbReference type="RefSeq" id="WP_390272527.1">
    <property type="nucleotide sequence ID" value="NZ_JBHRSA010000043.1"/>
</dbReference>
<dbReference type="InterPro" id="IPR026369">
    <property type="entry name" value="CxxC_20_CxxC"/>
</dbReference>
<sequence>MQTCEKCGEPFSWKEIYQSFWLNYKPITCANCGTVHHVTTRGRVLFTSLSILPMMVVGFIFTSFSSFLATLGIALAVAIAGSSIAPFFVTYEEETS</sequence>
<proteinExistence type="predicted"/>
<dbReference type="EMBL" id="JBHRSA010000043">
    <property type="protein sequence ID" value="MFC3040854.1"/>
    <property type="molecule type" value="Genomic_DNA"/>
</dbReference>
<gene>
    <name evidence="2" type="ORF">ACFOGI_11400</name>
</gene>
<keyword evidence="1" id="KW-0812">Transmembrane</keyword>
<reference evidence="3" key="1">
    <citation type="journal article" date="2019" name="Int. J. Syst. Evol. Microbiol.">
        <title>The Global Catalogue of Microorganisms (GCM) 10K type strain sequencing project: providing services to taxonomists for standard genome sequencing and annotation.</title>
        <authorList>
            <consortium name="The Broad Institute Genomics Platform"/>
            <consortium name="The Broad Institute Genome Sequencing Center for Infectious Disease"/>
            <person name="Wu L."/>
            <person name="Ma J."/>
        </authorList>
    </citation>
    <scope>NUCLEOTIDE SEQUENCE [LARGE SCALE GENOMIC DNA]</scope>
    <source>
        <strain evidence="3">KCTC 13128</strain>
    </source>
</reference>
<name>A0ABV7CWX7_9BACI</name>
<evidence type="ECO:0000256" key="1">
    <source>
        <dbReference type="SAM" id="Phobius"/>
    </source>
</evidence>
<dbReference type="Proteomes" id="UP001595279">
    <property type="component" value="Unassembled WGS sequence"/>
</dbReference>
<dbReference type="NCBIfam" id="TIGR04104">
    <property type="entry name" value="cxxc_20_cxxc"/>
    <property type="match status" value="1"/>
</dbReference>
<evidence type="ECO:0000313" key="2">
    <source>
        <dbReference type="EMBL" id="MFC3040854.1"/>
    </source>
</evidence>
<accession>A0ABV7CWX7</accession>
<keyword evidence="1" id="KW-0472">Membrane</keyword>
<feature type="transmembrane region" description="Helical" evidence="1">
    <location>
        <begin position="67"/>
        <end position="91"/>
    </location>
</feature>
<keyword evidence="1" id="KW-1133">Transmembrane helix</keyword>
<comment type="caution">
    <text evidence="2">The sequence shown here is derived from an EMBL/GenBank/DDBJ whole genome shotgun (WGS) entry which is preliminary data.</text>
</comment>